<organism evidence="2">
    <name type="scientific">marine sediment metagenome</name>
    <dbReference type="NCBI Taxonomy" id="412755"/>
    <lineage>
        <taxon>unclassified sequences</taxon>
        <taxon>metagenomes</taxon>
        <taxon>ecological metagenomes</taxon>
    </lineage>
</organism>
<comment type="caution">
    <text evidence="2">The sequence shown here is derived from an EMBL/GenBank/DDBJ whole genome shotgun (WGS) entry which is preliminary data.</text>
</comment>
<keyword evidence="1" id="KW-1133">Transmembrane helix</keyword>
<dbReference type="AlphaFoldDB" id="A0A0F9VFT4"/>
<evidence type="ECO:0000313" key="2">
    <source>
        <dbReference type="EMBL" id="KKO03981.1"/>
    </source>
</evidence>
<protein>
    <submittedName>
        <fullName evidence="2">Uncharacterized protein</fullName>
    </submittedName>
</protein>
<evidence type="ECO:0000256" key="1">
    <source>
        <dbReference type="SAM" id="Phobius"/>
    </source>
</evidence>
<sequence length="255" mass="27856">MSPLLIGGLLAAGLVVLVSIGFISHGLERARLERARQSAEISARIKIGNGVMATLPGQFLPPELSILLLGIEVKLLEKLVRINKNAPDAQKRLDASRAQLEQNQPPSNAPVALDTEVKGNDARIQLENLHKQLQHAQADGLIDKATLKQWSDQIRQYLVAATLDTFNATAAQGMQQGKPRIAKLQYERAIAYLTKLNDPAFSEHLAQYKALLLRSEGAVVEQNQASTGAPSELDAGLEQLESADEQWKKKAVYDD</sequence>
<accession>A0A0F9VFT4</accession>
<gene>
    <name evidence="2" type="ORF">LCGC14_0088700</name>
</gene>
<proteinExistence type="predicted"/>
<keyword evidence="1" id="KW-0812">Transmembrane</keyword>
<keyword evidence="1" id="KW-0472">Membrane</keyword>
<dbReference type="EMBL" id="LAZR01000024">
    <property type="protein sequence ID" value="KKO03981.1"/>
    <property type="molecule type" value="Genomic_DNA"/>
</dbReference>
<reference evidence="2" key="1">
    <citation type="journal article" date="2015" name="Nature">
        <title>Complex archaea that bridge the gap between prokaryotes and eukaryotes.</title>
        <authorList>
            <person name="Spang A."/>
            <person name="Saw J.H."/>
            <person name="Jorgensen S.L."/>
            <person name="Zaremba-Niedzwiedzka K."/>
            <person name="Martijn J."/>
            <person name="Lind A.E."/>
            <person name="van Eijk R."/>
            <person name="Schleper C."/>
            <person name="Guy L."/>
            <person name="Ettema T.J."/>
        </authorList>
    </citation>
    <scope>NUCLEOTIDE SEQUENCE</scope>
</reference>
<feature type="transmembrane region" description="Helical" evidence="1">
    <location>
        <begin position="6"/>
        <end position="27"/>
    </location>
</feature>
<name>A0A0F9VFT4_9ZZZZ</name>